<feature type="transmembrane region" description="Helical" evidence="1">
    <location>
        <begin position="20"/>
        <end position="41"/>
    </location>
</feature>
<dbReference type="Proteomes" id="UP001172457">
    <property type="component" value="Chromosome 4"/>
</dbReference>
<dbReference type="AlphaFoldDB" id="A0AA38SYV2"/>
<keyword evidence="3" id="KW-1185">Reference proteome</keyword>
<organism evidence="2 3">
    <name type="scientific">Centaurea solstitialis</name>
    <name type="common">yellow star-thistle</name>
    <dbReference type="NCBI Taxonomy" id="347529"/>
    <lineage>
        <taxon>Eukaryota</taxon>
        <taxon>Viridiplantae</taxon>
        <taxon>Streptophyta</taxon>
        <taxon>Embryophyta</taxon>
        <taxon>Tracheophyta</taxon>
        <taxon>Spermatophyta</taxon>
        <taxon>Magnoliopsida</taxon>
        <taxon>eudicotyledons</taxon>
        <taxon>Gunneridae</taxon>
        <taxon>Pentapetalae</taxon>
        <taxon>asterids</taxon>
        <taxon>campanulids</taxon>
        <taxon>Asterales</taxon>
        <taxon>Asteraceae</taxon>
        <taxon>Carduoideae</taxon>
        <taxon>Cardueae</taxon>
        <taxon>Centaureinae</taxon>
        <taxon>Centaurea</taxon>
    </lineage>
</organism>
<evidence type="ECO:0000313" key="2">
    <source>
        <dbReference type="EMBL" id="KAJ9551218.1"/>
    </source>
</evidence>
<accession>A0AA38SYV2</accession>
<proteinExistence type="predicted"/>
<keyword evidence="1" id="KW-0472">Membrane</keyword>
<name>A0AA38SYV2_9ASTR</name>
<keyword evidence="1" id="KW-0812">Transmembrane</keyword>
<keyword evidence="1" id="KW-1133">Transmembrane helix</keyword>
<sequence length="59" mass="6742">MMIVWDFDRTIMDDDSDRWVVVEMAYVLVIFPSHFISKLVLNVADNVIIGLEGLGKNIS</sequence>
<gene>
    <name evidence="2" type="ORF">OSB04_015263</name>
</gene>
<comment type="caution">
    <text evidence="2">The sequence shown here is derived from an EMBL/GenBank/DDBJ whole genome shotgun (WGS) entry which is preliminary data.</text>
</comment>
<reference evidence="2" key="1">
    <citation type="submission" date="2023-03" db="EMBL/GenBank/DDBJ databases">
        <title>Chromosome-scale reference genome and RAD-based genetic map of yellow starthistle (Centaurea solstitialis) reveal putative structural variation and QTLs associated with invader traits.</title>
        <authorList>
            <person name="Reatini B."/>
            <person name="Cang F.A."/>
            <person name="Jiang Q."/>
            <person name="Mckibben M.T.W."/>
            <person name="Barker M.S."/>
            <person name="Rieseberg L.H."/>
            <person name="Dlugosch K.M."/>
        </authorList>
    </citation>
    <scope>NUCLEOTIDE SEQUENCE</scope>
    <source>
        <strain evidence="2">CAN-66</strain>
        <tissue evidence="2">Leaf</tissue>
    </source>
</reference>
<evidence type="ECO:0000313" key="3">
    <source>
        <dbReference type="Proteomes" id="UP001172457"/>
    </source>
</evidence>
<dbReference type="EMBL" id="JARYMX010000004">
    <property type="protein sequence ID" value="KAJ9551218.1"/>
    <property type="molecule type" value="Genomic_DNA"/>
</dbReference>
<evidence type="ECO:0000256" key="1">
    <source>
        <dbReference type="SAM" id="Phobius"/>
    </source>
</evidence>
<protein>
    <submittedName>
        <fullName evidence="2">Uncharacterized protein</fullName>
    </submittedName>
</protein>